<dbReference type="SUPFAM" id="SSF56349">
    <property type="entry name" value="DNA breaking-rejoining enzymes"/>
    <property type="match status" value="1"/>
</dbReference>
<dbReference type="GO" id="GO:0015074">
    <property type="term" value="P:DNA integration"/>
    <property type="evidence" value="ECO:0007669"/>
    <property type="project" value="InterPro"/>
</dbReference>
<dbReference type="InterPro" id="IPR002104">
    <property type="entry name" value="Integrase_catalytic"/>
</dbReference>
<dbReference type="AlphaFoldDB" id="X1C367"/>
<evidence type="ECO:0000256" key="2">
    <source>
        <dbReference type="ARBA" id="ARBA00023172"/>
    </source>
</evidence>
<dbReference type="GO" id="GO:0006310">
    <property type="term" value="P:DNA recombination"/>
    <property type="evidence" value="ECO:0007669"/>
    <property type="project" value="UniProtKB-KW"/>
</dbReference>
<reference evidence="4" key="1">
    <citation type="journal article" date="2014" name="Front. Microbiol.">
        <title>High frequency of phylogenetically diverse reductive dehalogenase-homologous genes in deep subseafloor sedimentary metagenomes.</title>
        <authorList>
            <person name="Kawai M."/>
            <person name="Futagami T."/>
            <person name="Toyoda A."/>
            <person name="Takaki Y."/>
            <person name="Nishi S."/>
            <person name="Hori S."/>
            <person name="Arai W."/>
            <person name="Tsubouchi T."/>
            <person name="Morono Y."/>
            <person name="Uchiyama I."/>
            <person name="Ito T."/>
            <person name="Fujiyama A."/>
            <person name="Inagaki F."/>
            <person name="Takami H."/>
        </authorList>
    </citation>
    <scope>NUCLEOTIDE SEQUENCE</scope>
    <source>
        <strain evidence="4">Expedition CK06-06</strain>
    </source>
</reference>
<gene>
    <name evidence="4" type="ORF">S01H4_32389</name>
</gene>
<comment type="caution">
    <text evidence="4">The sequence shown here is derived from an EMBL/GenBank/DDBJ whole genome shotgun (WGS) entry which is preliminary data.</text>
</comment>
<proteinExistence type="predicted"/>
<dbReference type="PANTHER" id="PTHR30349:SF41">
    <property type="entry name" value="INTEGRASE_RECOMBINASE PROTEIN MJ0367-RELATED"/>
    <property type="match status" value="1"/>
</dbReference>
<dbReference type="InterPro" id="IPR050090">
    <property type="entry name" value="Tyrosine_recombinase_XerCD"/>
</dbReference>
<dbReference type="GO" id="GO:0003677">
    <property type="term" value="F:DNA binding"/>
    <property type="evidence" value="ECO:0007669"/>
    <property type="project" value="UniProtKB-KW"/>
</dbReference>
<name>X1C367_9ZZZZ</name>
<dbReference type="PANTHER" id="PTHR30349">
    <property type="entry name" value="PHAGE INTEGRASE-RELATED"/>
    <property type="match status" value="1"/>
</dbReference>
<dbReference type="InterPro" id="IPR013762">
    <property type="entry name" value="Integrase-like_cat_sf"/>
</dbReference>
<protein>
    <recommendedName>
        <fullName evidence="3">Tyr recombinase domain-containing protein</fullName>
    </recommendedName>
</protein>
<sequence>MFAYTGLRRTELINLNWNDINLGNNYLIVRKSKNKSQRIIPLHERVIDLLDKYLSERLPLKSNALFIGRTGEYIHHNSLKNLFDRYIKIAGLTSKGYNIYTLRHTFATRLLNKNVSLVNIKNLMGHRSLESTQIYLHVTGNSWWSQLILFRISYRKLELIFIIF</sequence>
<dbReference type="EMBL" id="BART01016924">
    <property type="protein sequence ID" value="GAG87812.1"/>
    <property type="molecule type" value="Genomic_DNA"/>
</dbReference>
<evidence type="ECO:0000256" key="1">
    <source>
        <dbReference type="ARBA" id="ARBA00023125"/>
    </source>
</evidence>
<feature type="domain" description="Tyr recombinase" evidence="3">
    <location>
        <begin position="1"/>
        <end position="148"/>
    </location>
</feature>
<keyword evidence="1" id="KW-0238">DNA-binding</keyword>
<accession>X1C367</accession>
<evidence type="ECO:0000313" key="4">
    <source>
        <dbReference type="EMBL" id="GAG87812.1"/>
    </source>
</evidence>
<organism evidence="4">
    <name type="scientific">marine sediment metagenome</name>
    <dbReference type="NCBI Taxonomy" id="412755"/>
    <lineage>
        <taxon>unclassified sequences</taxon>
        <taxon>metagenomes</taxon>
        <taxon>ecological metagenomes</taxon>
    </lineage>
</organism>
<dbReference type="PROSITE" id="PS51898">
    <property type="entry name" value="TYR_RECOMBINASE"/>
    <property type="match status" value="1"/>
</dbReference>
<dbReference type="Pfam" id="PF00589">
    <property type="entry name" value="Phage_integrase"/>
    <property type="match status" value="1"/>
</dbReference>
<dbReference type="InterPro" id="IPR011010">
    <property type="entry name" value="DNA_brk_join_enz"/>
</dbReference>
<dbReference type="Gene3D" id="1.10.443.10">
    <property type="entry name" value="Intergrase catalytic core"/>
    <property type="match status" value="1"/>
</dbReference>
<evidence type="ECO:0000259" key="3">
    <source>
        <dbReference type="PROSITE" id="PS51898"/>
    </source>
</evidence>
<keyword evidence="2" id="KW-0233">DNA recombination</keyword>